<protein>
    <submittedName>
        <fullName evidence="1">Uncharacterized protein</fullName>
    </submittedName>
</protein>
<dbReference type="EMBL" id="APJX01000001">
    <property type="protein sequence ID" value="EMS81618.1"/>
    <property type="molecule type" value="Genomic_DNA"/>
</dbReference>
<reference evidence="1 2" key="1">
    <citation type="journal article" date="2013" name="Genome Announc.">
        <title>Draft Genome Sequence of Desulfotignum phosphitoxidans DSM 13687 Strain FiPS-3.</title>
        <authorList>
            <person name="Poehlein A."/>
            <person name="Daniel R."/>
            <person name="Simeonova D.D."/>
        </authorList>
    </citation>
    <scope>NUCLEOTIDE SEQUENCE [LARGE SCALE GENOMIC DNA]</scope>
    <source>
        <strain evidence="1 2">DSM 13687</strain>
    </source>
</reference>
<evidence type="ECO:0000313" key="1">
    <source>
        <dbReference type="EMBL" id="EMS81618.1"/>
    </source>
</evidence>
<keyword evidence="2" id="KW-1185">Reference proteome</keyword>
<evidence type="ECO:0000313" key="2">
    <source>
        <dbReference type="Proteomes" id="UP000014216"/>
    </source>
</evidence>
<accession>S0G2N7</accession>
<dbReference type="AlphaFoldDB" id="S0G2N7"/>
<comment type="caution">
    <text evidence="1">The sequence shown here is derived from an EMBL/GenBank/DDBJ whole genome shotgun (WGS) entry which is preliminary data.</text>
</comment>
<sequence>MRICTHFSPAGTFLSPKIFSPTIQKGLKFFFNLKGRACHIEE</sequence>
<dbReference type="RefSeq" id="WP_006964366.1">
    <property type="nucleotide sequence ID" value="NZ_APJX01000001.1"/>
</dbReference>
<dbReference type="Proteomes" id="UP000014216">
    <property type="component" value="Unassembled WGS sequence"/>
</dbReference>
<proteinExistence type="predicted"/>
<name>S0G2N7_9BACT</name>
<gene>
    <name evidence="1" type="ORF">Dpo_1c07590</name>
</gene>
<organism evidence="1 2">
    <name type="scientific">Desulfotignum phosphitoxidans DSM 13687</name>
    <dbReference type="NCBI Taxonomy" id="1286635"/>
    <lineage>
        <taxon>Bacteria</taxon>
        <taxon>Pseudomonadati</taxon>
        <taxon>Thermodesulfobacteriota</taxon>
        <taxon>Desulfobacteria</taxon>
        <taxon>Desulfobacterales</taxon>
        <taxon>Desulfobacteraceae</taxon>
        <taxon>Desulfotignum</taxon>
    </lineage>
</organism>